<comment type="caution">
    <text evidence="1">The sequence shown here is derived from an EMBL/GenBank/DDBJ whole genome shotgun (WGS) entry which is preliminary data.</text>
</comment>
<dbReference type="EMBL" id="BMAT01012030">
    <property type="protein sequence ID" value="GFR83865.1"/>
    <property type="molecule type" value="Genomic_DNA"/>
</dbReference>
<gene>
    <name evidence="1" type="ORF">ElyMa_005985700</name>
</gene>
<accession>A0AAV4GFI9</accession>
<dbReference type="Proteomes" id="UP000762676">
    <property type="component" value="Unassembled WGS sequence"/>
</dbReference>
<evidence type="ECO:0000313" key="1">
    <source>
        <dbReference type="EMBL" id="GFR83865.1"/>
    </source>
</evidence>
<reference evidence="1 2" key="1">
    <citation type="journal article" date="2021" name="Elife">
        <title>Chloroplast acquisition without the gene transfer in kleptoplastic sea slugs, Plakobranchus ocellatus.</title>
        <authorList>
            <person name="Maeda T."/>
            <person name="Takahashi S."/>
            <person name="Yoshida T."/>
            <person name="Shimamura S."/>
            <person name="Takaki Y."/>
            <person name="Nagai Y."/>
            <person name="Toyoda A."/>
            <person name="Suzuki Y."/>
            <person name="Arimoto A."/>
            <person name="Ishii H."/>
            <person name="Satoh N."/>
            <person name="Nishiyama T."/>
            <person name="Hasebe M."/>
            <person name="Maruyama T."/>
            <person name="Minagawa J."/>
            <person name="Obokata J."/>
            <person name="Shigenobu S."/>
        </authorList>
    </citation>
    <scope>NUCLEOTIDE SEQUENCE [LARGE SCALE GENOMIC DNA]</scope>
</reference>
<dbReference type="AlphaFoldDB" id="A0AAV4GFI9"/>
<evidence type="ECO:0000313" key="2">
    <source>
        <dbReference type="Proteomes" id="UP000762676"/>
    </source>
</evidence>
<name>A0AAV4GFI9_9GAST</name>
<organism evidence="1 2">
    <name type="scientific">Elysia marginata</name>
    <dbReference type="NCBI Taxonomy" id="1093978"/>
    <lineage>
        <taxon>Eukaryota</taxon>
        <taxon>Metazoa</taxon>
        <taxon>Spiralia</taxon>
        <taxon>Lophotrochozoa</taxon>
        <taxon>Mollusca</taxon>
        <taxon>Gastropoda</taxon>
        <taxon>Heterobranchia</taxon>
        <taxon>Euthyneura</taxon>
        <taxon>Panpulmonata</taxon>
        <taxon>Sacoglossa</taxon>
        <taxon>Placobranchoidea</taxon>
        <taxon>Plakobranchidae</taxon>
        <taxon>Elysia</taxon>
    </lineage>
</organism>
<protein>
    <submittedName>
        <fullName evidence="1">Craniofacial development protein 2-like</fullName>
    </submittedName>
</protein>
<sequence length="143" mass="16281">MGDINVKVCDNNSGYERTVGQHGFRSINNNEERQVEFLAANDLVIGGTLFKHQAIHKLTRYSPNGRDMHQIVHIVTNGSRRGSILDVQVKRGADVGSDYLLEAANIRLKLRRTDRKCADHRRLDVNMFKSSRCEKIVYNAVEE</sequence>
<keyword evidence="2" id="KW-1185">Reference proteome</keyword>
<proteinExistence type="predicted"/>